<feature type="chain" id="PRO_5046366938" description="N-acetylmuramoyl-L-alanine amidase" evidence="4">
    <location>
        <begin position="22"/>
        <end position="253"/>
    </location>
</feature>
<reference evidence="7" key="1">
    <citation type="journal article" date="2019" name="Int. J. Syst. Evol. Microbiol.">
        <title>Halobacteriovorax valvorus sp. nov., a novel prokaryotic predator isolated from coastal seawater of China.</title>
        <authorList>
            <person name="Chen M.-X."/>
        </authorList>
    </citation>
    <scope>NUCLEOTIDE SEQUENCE [LARGE SCALE GENOMIC DNA]</scope>
    <source>
        <strain evidence="7">BL9</strain>
    </source>
</reference>
<evidence type="ECO:0000256" key="3">
    <source>
        <dbReference type="ARBA" id="ARBA00022801"/>
    </source>
</evidence>
<proteinExistence type="predicted"/>
<dbReference type="SUPFAM" id="SSF53187">
    <property type="entry name" value="Zn-dependent exopeptidases"/>
    <property type="match status" value="1"/>
</dbReference>
<dbReference type="CDD" id="cd02696">
    <property type="entry name" value="MurNAc-LAA"/>
    <property type="match status" value="1"/>
</dbReference>
<comment type="caution">
    <text evidence="6">The sequence shown here is derived from an EMBL/GenBank/DDBJ whole genome shotgun (WGS) entry which is preliminary data.</text>
</comment>
<sequence length="253" mass="28381">MSLKLLFQLITTLIICTNIMAATVLIDPGHGGEDCGAKAKVWKKKKLKVVCEKDIALKIAKKLKKFINETKRHRAYLTRTLDTTITLQKRADMADIIKADIFISIHLNAATDKSSNGFETYYLNNHKDAAITKIENVENRDLHGKEVVINNILTDLVVERVAPESKKLGENVHGELSKLLTKNYKMKDRGLKPGLFYVLALSKRPSILLEAGFLTNNSEASLVLDNWFHHLYAKYAAKGIISYLDSISGPNLF</sequence>
<organism evidence="6 7">
    <name type="scientific">Halobacteriovorax vibrionivorans</name>
    <dbReference type="NCBI Taxonomy" id="2152716"/>
    <lineage>
        <taxon>Bacteria</taxon>
        <taxon>Pseudomonadati</taxon>
        <taxon>Bdellovibrionota</taxon>
        <taxon>Bacteriovoracia</taxon>
        <taxon>Bacteriovoracales</taxon>
        <taxon>Halobacteriovoraceae</taxon>
        <taxon>Halobacteriovorax</taxon>
    </lineage>
</organism>
<feature type="signal peptide" evidence="4">
    <location>
        <begin position="1"/>
        <end position="21"/>
    </location>
</feature>
<dbReference type="InterPro" id="IPR050695">
    <property type="entry name" value="N-acetylmuramoyl_amidase_3"/>
</dbReference>
<gene>
    <name evidence="6" type="ORF">DAY19_12135</name>
</gene>
<name>A0ABY0ICP6_9BACT</name>
<dbReference type="Pfam" id="PF01520">
    <property type="entry name" value="Amidase_3"/>
    <property type="match status" value="1"/>
</dbReference>
<accession>A0ABY0ICP6</accession>
<evidence type="ECO:0000256" key="4">
    <source>
        <dbReference type="SAM" id="SignalP"/>
    </source>
</evidence>
<evidence type="ECO:0000313" key="6">
    <source>
        <dbReference type="EMBL" id="RZF20728.1"/>
    </source>
</evidence>
<evidence type="ECO:0000313" key="7">
    <source>
        <dbReference type="Proteomes" id="UP000443582"/>
    </source>
</evidence>
<dbReference type="PANTHER" id="PTHR30404:SF0">
    <property type="entry name" value="N-ACETYLMURAMOYL-L-ALANINE AMIDASE AMIC"/>
    <property type="match status" value="1"/>
</dbReference>
<dbReference type="RefSeq" id="WP_115362838.1">
    <property type="nucleotide sequence ID" value="NZ_QDKL01000003.1"/>
</dbReference>
<dbReference type="InterPro" id="IPR002508">
    <property type="entry name" value="MurNAc-LAA_cat"/>
</dbReference>
<dbReference type="Proteomes" id="UP000443582">
    <property type="component" value="Unassembled WGS sequence"/>
</dbReference>
<keyword evidence="3" id="KW-0378">Hydrolase</keyword>
<dbReference type="EC" id="3.5.1.28" evidence="2"/>
<evidence type="ECO:0000256" key="2">
    <source>
        <dbReference type="ARBA" id="ARBA00011901"/>
    </source>
</evidence>
<comment type="catalytic activity">
    <reaction evidence="1">
        <text>Hydrolyzes the link between N-acetylmuramoyl residues and L-amino acid residues in certain cell-wall glycopeptides.</text>
        <dbReference type="EC" id="3.5.1.28"/>
    </reaction>
</comment>
<protein>
    <recommendedName>
        <fullName evidence="2">N-acetylmuramoyl-L-alanine amidase</fullName>
        <ecNumber evidence="2">3.5.1.28</ecNumber>
    </recommendedName>
</protein>
<dbReference type="SMART" id="SM00646">
    <property type="entry name" value="Ami_3"/>
    <property type="match status" value="1"/>
</dbReference>
<evidence type="ECO:0000259" key="5">
    <source>
        <dbReference type="SMART" id="SM00646"/>
    </source>
</evidence>
<dbReference type="EMBL" id="QDKL01000003">
    <property type="protein sequence ID" value="RZF20728.1"/>
    <property type="molecule type" value="Genomic_DNA"/>
</dbReference>
<keyword evidence="4" id="KW-0732">Signal</keyword>
<dbReference type="Gene3D" id="3.40.630.40">
    <property type="entry name" value="Zn-dependent exopeptidases"/>
    <property type="match status" value="1"/>
</dbReference>
<keyword evidence="7" id="KW-1185">Reference proteome</keyword>
<dbReference type="PANTHER" id="PTHR30404">
    <property type="entry name" value="N-ACETYLMURAMOYL-L-ALANINE AMIDASE"/>
    <property type="match status" value="1"/>
</dbReference>
<feature type="domain" description="MurNAc-LAA" evidence="5">
    <location>
        <begin position="91"/>
        <end position="241"/>
    </location>
</feature>
<evidence type="ECO:0000256" key="1">
    <source>
        <dbReference type="ARBA" id="ARBA00001561"/>
    </source>
</evidence>